<dbReference type="Proteomes" id="UP000254387">
    <property type="component" value="Unassembled WGS sequence"/>
</dbReference>
<dbReference type="InterPro" id="IPR041602">
    <property type="entry name" value="Quercetinase_C"/>
</dbReference>
<protein>
    <submittedName>
        <fullName evidence="2">Qercetin 2,3-dioxygenase</fullName>
        <ecNumber evidence="2">1.13.11.24</ecNumber>
    </submittedName>
</protein>
<dbReference type="InterPro" id="IPR012093">
    <property type="entry name" value="Pirin"/>
</dbReference>
<evidence type="ECO:0000313" key="3">
    <source>
        <dbReference type="Proteomes" id="UP000254387"/>
    </source>
</evidence>
<proteinExistence type="predicted"/>
<dbReference type="EC" id="1.13.11.24" evidence="2"/>
<dbReference type="SUPFAM" id="SSF51182">
    <property type="entry name" value="RmlC-like cupins"/>
    <property type="match status" value="1"/>
</dbReference>
<dbReference type="InterPro" id="IPR011051">
    <property type="entry name" value="RmlC_Cupin_sf"/>
</dbReference>
<name>A0A378BIU5_KLEPN</name>
<dbReference type="GO" id="GO:0008127">
    <property type="term" value="F:quercetin 2,3-dioxygenase activity"/>
    <property type="evidence" value="ECO:0007669"/>
    <property type="project" value="UniProtKB-EC"/>
</dbReference>
<dbReference type="AlphaFoldDB" id="A0A378BIU5"/>
<dbReference type="CDD" id="cd20311">
    <property type="entry name" value="cupin_Yhhw_C"/>
    <property type="match status" value="1"/>
</dbReference>
<dbReference type="Gene3D" id="2.60.120.10">
    <property type="entry name" value="Jelly Rolls"/>
    <property type="match status" value="1"/>
</dbReference>
<gene>
    <name evidence="2" type="primary">yhhW_4</name>
    <name evidence="2" type="ORF">NCTC5053_04667</name>
</gene>
<organism evidence="2 3">
    <name type="scientific">Klebsiella pneumoniae</name>
    <dbReference type="NCBI Taxonomy" id="573"/>
    <lineage>
        <taxon>Bacteria</taxon>
        <taxon>Pseudomonadati</taxon>
        <taxon>Pseudomonadota</taxon>
        <taxon>Gammaproteobacteria</taxon>
        <taxon>Enterobacterales</taxon>
        <taxon>Enterobacteriaceae</taxon>
        <taxon>Klebsiella/Raoultella group</taxon>
        <taxon>Klebsiella</taxon>
        <taxon>Klebsiella pneumoniae complex</taxon>
    </lineage>
</organism>
<evidence type="ECO:0000259" key="1">
    <source>
        <dbReference type="Pfam" id="PF17954"/>
    </source>
</evidence>
<reference evidence="2 3" key="1">
    <citation type="submission" date="2018-06" db="EMBL/GenBank/DDBJ databases">
        <authorList>
            <consortium name="Pathogen Informatics"/>
            <person name="Doyle S."/>
        </authorList>
    </citation>
    <scope>NUCLEOTIDE SEQUENCE [LARGE SCALE GENOMIC DNA]</scope>
    <source>
        <strain evidence="2 3">NCTC5053</strain>
    </source>
</reference>
<feature type="domain" description="Quercetin 2,3-dioxygenase C-terminal cupin" evidence="1">
    <location>
        <begin position="2"/>
        <end position="85"/>
    </location>
</feature>
<dbReference type="PANTHER" id="PTHR43212">
    <property type="entry name" value="QUERCETIN 2,3-DIOXYGENASE"/>
    <property type="match status" value="1"/>
</dbReference>
<dbReference type="EMBL" id="UGMN01000004">
    <property type="protein sequence ID" value="STV43115.1"/>
    <property type="molecule type" value="Genomic_DNA"/>
</dbReference>
<keyword evidence="2" id="KW-0560">Oxidoreductase</keyword>
<accession>A0A378BIU5</accession>
<keyword evidence="2" id="KW-0223">Dioxygenase</keyword>
<evidence type="ECO:0000313" key="2">
    <source>
        <dbReference type="EMBL" id="STV43115.1"/>
    </source>
</evidence>
<dbReference type="PANTHER" id="PTHR43212:SF3">
    <property type="entry name" value="QUERCETIN 2,3-DIOXYGENASE"/>
    <property type="match status" value="1"/>
</dbReference>
<dbReference type="InterPro" id="IPR014710">
    <property type="entry name" value="RmlC-like_jellyroll"/>
</dbReference>
<sequence length="88" mass="9882">MLSPDARDGSLKVYQDMELYRWALLKDEQSVHQIAAERRVWIQVVKGEVTINGTKATTSDGLAIWDEQAISVHADSDSEILLFDLPPV</sequence>
<dbReference type="Pfam" id="PF17954">
    <property type="entry name" value="Pirin_C_2"/>
    <property type="match status" value="1"/>
</dbReference>